<reference evidence="2 3" key="1">
    <citation type="submission" date="2018-07" db="EMBL/GenBank/DDBJ databases">
        <title>Section-level genome sequencing of Aspergillus section Nigri to investigate inter- and intra-species variation.</title>
        <authorList>
            <consortium name="DOE Joint Genome Institute"/>
            <person name="Vesth T.C."/>
            <person name="Nybo J.L."/>
            <person name="Theobald S."/>
            <person name="Frisvad J.C."/>
            <person name="Larsen T.O."/>
            <person name="Nielsen K.F."/>
            <person name="Hoof J.B."/>
            <person name="Brandl J."/>
            <person name="Salamov A."/>
            <person name="Riley R."/>
            <person name="Gladden J.M."/>
            <person name="Phatale P."/>
            <person name="Nielsen M.T."/>
            <person name="Lyhne E.K."/>
            <person name="Kogle M.E."/>
            <person name="Strasser K."/>
            <person name="McDonnell E."/>
            <person name="Barry K."/>
            <person name="Clum A."/>
            <person name="Chen C."/>
            <person name="Nolan M."/>
            <person name="Sandor L."/>
            <person name="Kuo A."/>
            <person name="Lipzen A."/>
            <person name="Hainaut M."/>
            <person name="Drula E."/>
            <person name="Tsang A."/>
            <person name="Magnuson J.K."/>
            <person name="Henrissat B."/>
            <person name="Wiebenga A."/>
            <person name="Simmons B.A."/>
            <person name="Makela M.R."/>
            <person name="De vries R.P."/>
            <person name="Grigoriev I.V."/>
            <person name="Mortensen U.H."/>
            <person name="Baker S.E."/>
            <person name="Andersen M.R."/>
        </authorList>
    </citation>
    <scope>NUCLEOTIDE SEQUENCE [LARGE SCALE GENOMIC DNA]</scope>
    <source>
        <strain evidence="2 3">ATCC 13157</strain>
    </source>
</reference>
<evidence type="ECO:0000313" key="2">
    <source>
        <dbReference type="EMBL" id="RDK42487.1"/>
    </source>
</evidence>
<evidence type="ECO:0000313" key="3">
    <source>
        <dbReference type="Proteomes" id="UP000254937"/>
    </source>
</evidence>
<proteinExistence type="predicted"/>
<name>A0A370PJW7_ASPPH</name>
<protein>
    <submittedName>
        <fullName evidence="2">Uncharacterized protein</fullName>
    </submittedName>
</protein>
<feature type="compositionally biased region" description="Polar residues" evidence="1">
    <location>
        <begin position="16"/>
        <end position="26"/>
    </location>
</feature>
<dbReference type="AlphaFoldDB" id="A0A370PJW7"/>
<gene>
    <name evidence="2" type="ORF">M752DRAFT_16644</name>
</gene>
<evidence type="ECO:0000256" key="1">
    <source>
        <dbReference type="SAM" id="MobiDB-lite"/>
    </source>
</evidence>
<sequence length="242" mass="26359">MSTTSTSTLPNTSQSDQNSLTTTLPHPNSHPHLQLPASPPLLFPSAHHETTELLQTLTHIRTHLHRASHLYTQKATFLDAPERQWIESTIADTADAVHALAVLVEPVRVEWEVRNQHHHSKKGSKRVSMGLGMQLKWLCRDGQRAKVQRGRLLVCYSSLMVVLERLMGVGCDEGGKLEGRGGGEEMGVEVEVQELPGEDAAGASGGEVSLGMKGSTGGGLGLDVGDEMRDLLRWRQAKGKDI</sequence>
<accession>A0A370PJW7</accession>
<keyword evidence="3" id="KW-1185">Reference proteome</keyword>
<dbReference type="Proteomes" id="UP000254937">
    <property type="component" value="Unassembled WGS sequence"/>
</dbReference>
<feature type="region of interest" description="Disordered" evidence="1">
    <location>
        <begin position="1"/>
        <end position="44"/>
    </location>
</feature>
<organism evidence="2 3">
    <name type="scientific">Aspergillus phoenicis ATCC 13157</name>
    <dbReference type="NCBI Taxonomy" id="1353007"/>
    <lineage>
        <taxon>Eukaryota</taxon>
        <taxon>Fungi</taxon>
        <taxon>Dikarya</taxon>
        <taxon>Ascomycota</taxon>
        <taxon>Pezizomycotina</taxon>
        <taxon>Eurotiomycetes</taxon>
        <taxon>Eurotiomycetidae</taxon>
        <taxon>Eurotiales</taxon>
        <taxon>Aspergillaceae</taxon>
        <taxon>Aspergillus</taxon>
    </lineage>
</organism>
<dbReference type="EMBL" id="KZ851853">
    <property type="protein sequence ID" value="RDK42487.1"/>
    <property type="molecule type" value="Genomic_DNA"/>
</dbReference>
<feature type="compositionally biased region" description="Low complexity" evidence="1">
    <location>
        <begin position="1"/>
        <end position="15"/>
    </location>
</feature>